<dbReference type="Pfam" id="PF00941">
    <property type="entry name" value="FAD_binding_5"/>
    <property type="match status" value="1"/>
</dbReference>
<dbReference type="RefSeq" id="WP_148321538.1">
    <property type="nucleotide sequence ID" value="NZ_JACJLL010000023.1"/>
</dbReference>
<comment type="caution">
    <text evidence="2">The sequence shown here is derived from an EMBL/GenBank/DDBJ whole genome shotgun (WGS) entry which is preliminary data.</text>
</comment>
<dbReference type="SUPFAM" id="SSF56176">
    <property type="entry name" value="FAD-binding/transporter-associated domain-like"/>
    <property type="match status" value="1"/>
</dbReference>
<gene>
    <name evidence="2" type="ORF">H6A19_05540</name>
</gene>
<dbReference type="InterPro" id="IPR036683">
    <property type="entry name" value="CO_DH_flav_C_dom_sf"/>
</dbReference>
<dbReference type="InterPro" id="IPR016169">
    <property type="entry name" value="FAD-bd_PCMH_sub2"/>
</dbReference>
<evidence type="ECO:0000313" key="2">
    <source>
        <dbReference type="EMBL" id="MBM6818801.1"/>
    </source>
</evidence>
<dbReference type="InterPro" id="IPR005107">
    <property type="entry name" value="CO_DH_flav_C"/>
</dbReference>
<dbReference type="InterPro" id="IPR051312">
    <property type="entry name" value="Diverse_Substr_Oxidored"/>
</dbReference>
<dbReference type="SUPFAM" id="SSF55447">
    <property type="entry name" value="CO dehydrogenase flavoprotein C-terminal domain-like"/>
    <property type="match status" value="1"/>
</dbReference>
<dbReference type="Gene3D" id="3.30.390.50">
    <property type="entry name" value="CO dehydrogenase flavoprotein, C-terminal domain"/>
    <property type="match status" value="1"/>
</dbReference>
<dbReference type="EMBL" id="JACJLL010000023">
    <property type="protein sequence ID" value="MBM6818801.1"/>
    <property type="molecule type" value="Genomic_DNA"/>
</dbReference>
<dbReference type="InterPro" id="IPR036318">
    <property type="entry name" value="FAD-bd_PCMH-like_sf"/>
</dbReference>
<dbReference type="Gene3D" id="3.30.465.10">
    <property type="match status" value="1"/>
</dbReference>
<evidence type="ECO:0000313" key="3">
    <source>
        <dbReference type="Proteomes" id="UP000767334"/>
    </source>
</evidence>
<protein>
    <submittedName>
        <fullName evidence="2">FAD binding domain-containing protein</fullName>
    </submittedName>
</protein>
<organism evidence="2 3">
    <name type="scientific">Clostridium saudiense</name>
    <dbReference type="NCBI Taxonomy" id="1414720"/>
    <lineage>
        <taxon>Bacteria</taxon>
        <taxon>Bacillati</taxon>
        <taxon>Bacillota</taxon>
        <taxon>Clostridia</taxon>
        <taxon>Eubacteriales</taxon>
        <taxon>Clostridiaceae</taxon>
        <taxon>Clostridium</taxon>
    </lineage>
</organism>
<reference evidence="2 3" key="1">
    <citation type="journal article" date="2021" name="Sci. Rep.">
        <title>The distribution of antibiotic resistance genes in chicken gut microbiota commensals.</title>
        <authorList>
            <person name="Juricova H."/>
            <person name="Matiasovicova J."/>
            <person name="Kubasova T."/>
            <person name="Cejkova D."/>
            <person name="Rychlik I."/>
        </authorList>
    </citation>
    <scope>NUCLEOTIDE SEQUENCE [LARGE SCALE GENOMIC DNA]</scope>
    <source>
        <strain evidence="2 3">An435</strain>
    </source>
</reference>
<dbReference type="PANTHER" id="PTHR42659">
    <property type="entry name" value="XANTHINE DEHYDROGENASE SUBUNIT C-RELATED"/>
    <property type="match status" value="1"/>
</dbReference>
<keyword evidence="3" id="KW-1185">Reference proteome</keyword>
<proteinExistence type="predicted"/>
<accession>A0ABS2FFQ1</accession>
<dbReference type="InterPro" id="IPR002346">
    <property type="entry name" value="Mopterin_DH_FAD-bd"/>
</dbReference>
<dbReference type="SMART" id="SM01092">
    <property type="entry name" value="CO_deh_flav_C"/>
    <property type="match status" value="1"/>
</dbReference>
<name>A0ABS2FFQ1_9CLOT</name>
<evidence type="ECO:0000259" key="1">
    <source>
        <dbReference type="SMART" id="SM01092"/>
    </source>
</evidence>
<dbReference type="Proteomes" id="UP000767334">
    <property type="component" value="Unassembled WGS sequence"/>
</dbReference>
<dbReference type="PANTHER" id="PTHR42659:SF9">
    <property type="entry name" value="XANTHINE DEHYDROGENASE FAD-BINDING SUBUNIT XDHB-RELATED"/>
    <property type="match status" value="1"/>
</dbReference>
<dbReference type="Pfam" id="PF03450">
    <property type="entry name" value="CO_deh_flav_C"/>
    <property type="match status" value="1"/>
</dbReference>
<feature type="domain" description="CO dehydrogenase flavoprotein C-terminal" evidence="1">
    <location>
        <begin position="164"/>
        <end position="258"/>
    </location>
</feature>
<sequence>MFTIRNYVVAESLEQAYELNQKKNNVVLGGIGWLKMGGRNIQTAIDLSALGLDKIEEDEECFNIGCMCTLRQLETNESLNSYFNGIIAKSVIHIVGVQFRNCATIGGSVYSRFGFSDILTALLSLDTYVELFNKGIIPLSEYRNMPYDNDILVRIIIKKDNRSTAYLTHRNSATDIPTLAVAVSRLQDKWNIVIGARPQKAMSVNAAELLSEVPTQNEIDEVVEYVMENVKFDSNMRGSKEYRQILAKVFINRAISEITGGSYGN</sequence>